<organism evidence="1 2">
    <name type="scientific">Thermodesulfobium narugense DSM 14796</name>
    <dbReference type="NCBI Taxonomy" id="747365"/>
    <lineage>
        <taxon>Bacteria</taxon>
        <taxon>Pseudomonadati</taxon>
        <taxon>Thermodesulfobiota</taxon>
        <taxon>Thermodesulfobiia</taxon>
        <taxon>Thermodesulfobiales</taxon>
        <taxon>Thermodesulfobiaceae</taxon>
        <taxon>Thermodesulfobium</taxon>
    </lineage>
</organism>
<evidence type="ECO:0000313" key="2">
    <source>
        <dbReference type="Proteomes" id="UP000011765"/>
    </source>
</evidence>
<dbReference type="eggNOG" id="ENOG5033QQD">
    <property type="taxonomic scope" value="Bacteria"/>
</dbReference>
<evidence type="ECO:0008006" key="3">
    <source>
        <dbReference type="Google" id="ProtNLM"/>
    </source>
</evidence>
<dbReference type="OrthoDB" id="1097055at2"/>
<reference evidence="1 2" key="1">
    <citation type="submission" date="2011-04" db="EMBL/GenBank/DDBJ databases">
        <title>The complete genome of Thermodesulfobium narugense DSM 14796.</title>
        <authorList>
            <consortium name="US DOE Joint Genome Institute (JGI-PGF)"/>
            <person name="Lucas S."/>
            <person name="Han J."/>
            <person name="Lapidus A."/>
            <person name="Bruce D."/>
            <person name="Goodwin L."/>
            <person name="Pitluck S."/>
            <person name="Peters L."/>
            <person name="Kyrpides N."/>
            <person name="Mavromatis K."/>
            <person name="Pagani I."/>
            <person name="Ivanova N."/>
            <person name="Ovchinnikova G."/>
            <person name="Zhang X."/>
            <person name="Saunders L."/>
            <person name="Detter J.C."/>
            <person name="Tapia R."/>
            <person name="Han C."/>
            <person name="Land M."/>
            <person name="Hauser L."/>
            <person name="Markowitz V."/>
            <person name="Cheng J.-F."/>
            <person name="Hugenholtz P."/>
            <person name="Woyke T."/>
            <person name="Wu D."/>
            <person name="Spring S."/>
            <person name="Schroeder M."/>
            <person name="Brambilla E."/>
            <person name="Klenk H.-P."/>
            <person name="Eisen J.A."/>
        </authorList>
    </citation>
    <scope>NUCLEOTIDE SEQUENCE [LARGE SCALE GENOMIC DNA]</scope>
    <source>
        <strain evidence="1 2">DSM 14796</strain>
    </source>
</reference>
<accession>M1E7N8</accession>
<proteinExistence type="predicted"/>
<dbReference type="AlphaFoldDB" id="M1E7N8"/>
<evidence type="ECO:0000313" key="1">
    <source>
        <dbReference type="EMBL" id="AEE14728.1"/>
    </source>
</evidence>
<name>M1E7N8_9BACT</name>
<dbReference type="RefSeq" id="WP_013756450.1">
    <property type="nucleotide sequence ID" value="NC_015499.1"/>
</dbReference>
<dbReference type="KEGG" id="tnr:Thena_1103"/>
<sequence>MNNSYIEEQKKEYIRPVTLLNKEKFYLDLTNLRYTISERIIDFNTTENDTNTSSLKSIQILNAFLQESIQLLINSIVLFEQGYFDCAYYSLRSAIELSTTIIFLVDIPDKERKKFFDKWKKEERFPMLSYIKKDLLKNDNVFKDMSDKMANFFEKIKKLHLKLNKCVHKQSFKYFYVSRNQPINLHKSQDIFIKNFEDHLKKCIGVVAVMRLAIDPLPVLLKDEEILYRCFVSMTIPYSDKFIDEYIGQSVIDDYKKTNIYQENYNYFITKEKNKAVFDVLYSSYIDSHKIDEIMAQSHLLSKDAIICISIVKACNNKILRLGSLFNYFTDKYKFKKKSMWPPLPFEILKKFNNTTKKTNINMKYNNRYISTFLFNNEYYYVEHNRKLTDNNLININKTLTETLHKISLSSDS</sequence>
<protein>
    <recommendedName>
        <fullName evidence="3">HEPN domain-containing protein</fullName>
    </recommendedName>
</protein>
<gene>
    <name evidence="1" type="ORF">Thena_1103</name>
</gene>
<dbReference type="HOGENOM" id="CLU_695810_0_0_9"/>
<dbReference type="Proteomes" id="UP000011765">
    <property type="component" value="Chromosome"/>
</dbReference>
<dbReference type="EMBL" id="CP002690">
    <property type="protein sequence ID" value="AEE14728.1"/>
    <property type="molecule type" value="Genomic_DNA"/>
</dbReference>
<keyword evidence="2" id="KW-1185">Reference proteome</keyword>